<dbReference type="Proteomes" id="UP000177092">
    <property type="component" value="Unassembled WGS sequence"/>
</dbReference>
<dbReference type="GO" id="GO:0008833">
    <property type="term" value="F:deoxyribonuclease IV (phage-T4-induced) activity"/>
    <property type="evidence" value="ECO:0007669"/>
    <property type="project" value="UniProtKB-UniRule"/>
</dbReference>
<dbReference type="InterPro" id="IPR018246">
    <property type="entry name" value="AP_endonuc_F2_Zn_BS"/>
</dbReference>
<dbReference type="InterPro" id="IPR036237">
    <property type="entry name" value="Xyl_isomerase-like_sf"/>
</dbReference>
<evidence type="ECO:0000256" key="4">
    <source>
        <dbReference type="ARBA" id="ARBA00022801"/>
    </source>
</evidence>
<evidence type="ECO:0000313" key="9">
    <source>
        <dbReference type="EMBL" id="OGG20967.1"/>
    </source>
</evidence>
<feature type="binding site" evidence="7">
    <location>
        <position position="222"/>
    </location>
    <ligand>
        <name>Zn(2+)</name>
        <dbReference type="ChEBI" id="CHEBI:29105"/>
        <label>3</label>
    </ligand>
</feature>
<dbReference type="EMBL" id="MFJN01000032">
    <property type="protein sequence ID" value="OGG20967.1"/>
    <property type="molecule type" value="Genomic_DNA"/>
</dbReference>
<dbReference type="Gene3D" id="3.20.20.150">
    <property type="entry name" value="Divalent-metal-dependent TIM barrel enzymes"/>
    <property type="match status" value="1"/>
</dbReference>
<evidence type="ECO:0000256" key="6">
    <source>
        <dbReference type="ARBA" id="ARBA00023204"/>
    </source>
</evidence>
<dbReference type="GO" id="GO:0003677">
    <property type="term" value="F:DNA binding"/>
    <property type="evidence" value="ECO:0007669"/>
    <property type="project" value="InterPro"/>
</dbReference>
<feature type="binding site" evidence="7">
    <location>
        <position position="209"/>
    </location>
    <ligand>
        <name>Zn(2+)</name>
        <dbReference type="ChEBI" id="CHEBI:29105"/>
        <label>2</label>
    </ligand>
</feature>
<dbReference type="GO" id="GO:0003906">
    <property type="term" value="F:DNA-(apurinic or apyrimidinic site) endonuclease activity"/>
    <property type="evidence" value="ECO:0007669"/>
    <property type="project" value="TreeGrafter"/>
</dbReference>
<feature type="binding site" evidence="7">
    <location>
        <position position="66"/>
    </location>
    <ligand>
        <name>Zn(2+)</name>
        <dbReference type="ChEBI" id="CHEBI:29105"/>
        <label>1</label>
    </ligand>
</feature>
<evidence type="ECO:0000259" key="8">
    <source>
        <dbReference type="Pfam" id="PF01261"/>
    </source>
</evidence>
<comment type="catalytic activity">
    <reaction evidence="7">
        <text>Endonucleolytic cleavage to 5'-phosphooligonucleotide end-products.</text>
        <dbReference type="EC" id="3.1.21.2"/>
    </reaction>
</comment>
<dbReference type="SUPFAM" id="SSF51658">
    <property type="entry name" value="Xylose isomerase-like"/>
    <property type="match status" value="1"/>
</dbReference>
<protein>
    <recommendedName>
        <fullName evidence="7">Probable endonuclease 4</fullName>
        <ecNumber evidence="7">3.1.21.2</ecNumber>
    </recommendedName>
    <alternativeName>
        <fullName evidence="7">Endodeoxyribonuclease IV</fullName>
    </alternativeName>
    <alternativeName>
        <fullName evidence="7">Endonuclease IV</fullName>
    </alternativeName>
</protein>
<dbReference type="EC" id="3.1.21.2" evidence="7"/>
<comment type="caution">
    <text evidence="9">The sequence shown here is derived from an EMBL/GenBank/DDBJ whole genome shotgun (WGS) entry which is preliminary data.</text>
</comment>
<proteinExistence type="inferred from homology"/>
<feature type="domain" description="Xylose isomerase-like TIM barrel" evidence="8">
    <location>
        <begin position="20"/>
        <end position="272"/>
    </location>
</feature>
<dbReference type="PANTHER" id="PTHR21445:SF0">
    <property type="entry name" value="APURINIC-APYRIMIDINIC ENDONUCLEASE"/>
    <property type="match status" value="1"/>
</dbReference>
<dbReference type="AlphaFoldDB" id="A0A1F6A9J6"/>
<evidence type="ECO:0000256" key="7">
    <source>
        <dbReference type="HAMAP-Rule" id="MF_00152"/>
    </source>
</evidence>
<comment type="function">
    <text evidence="7">Endonuclease IV plays a role in DNA repair. It cleaves phosphodiester bonds at apurinic or apyrimidinic (AP) sites, generating a 3'-hydroxyl group and a 5'-terminal sugar phosphate.</text>
</comment>
<dbReference type="STRING" id="1798384.A3D03_00020"/>
<dbReference type="InterPro" id="IPR013022">
    <property type="entry name" value="Xyl_isomerase-like_TIM-brl"/>
</dbReference>
<keyword evidence="6 7" id="KW-0234">DNA repair</keyword>
<organism evidence="9 10">
    <name type="scientific">Candidatus Gottesmanbacteria bacterium RIFCSPHIGHO2_02_FULL_40_13</name>
    <dbReference type="NCBI Taxonomy" id="1798384"/>
    <lineage>
        <taxon>Bacteria</taxon>
        <taxon>Candidatus Gottesmaniibacteriota</taxon>
    </lineage>
</organism>
<dbReference type="InterPro" id="IPR001719">
    <property type="entry name" value="AP_endonuc_2"/>
</dbReference>
<feature type="binding site" evidence="7">
    <location>
        <position position="175"/>
    </location>
    <ligand>
        <name>Zn(2+)</name>
        <dbReference type="ChEBI" id="CHEBI:29105"/>
        <label>3</label>
    </ligand>
</feature>
<dbReference type="HAMAP" id="MF_00152">
    <property type="entry name" value="Nfo"/>
    <property type="match status" value="1"/>
</dbReference>
<reference evidence="9 10" key="1">
    <citation type="journal article" date="2016" name="Nat. Commun.">
        <title>Thousands of microbial genomes shed light on interconnected biogeochemical processes in an aquifer system.</title>
        <authorList>
            <person name="Anantharaman K."/>
            <person name="Brown C.T."/>
            <person name="Hug L.A."/>
            <person name="Sharon I."/>
            <person name="Castelle C.J."/>
            <person name="Probst A.J."/>
            <person name="Thomas B.C."/>
            <person name="Singh A."/>
            <person name="Wilkins M.J."/>
            <person name="Karaoz U."/>
            <person name="Brodie E.L."/>
            <person name="Williams K.H."/>
            <person name="Hubbard S.S."/>
            <person name="Banfield J.F."/>
        </authorList>
    </citation>
    <scope>NUCLEOTIDE SEQUENCE [LARGE SCALE GENOMIC DNA]</scope>
</reference>
<gene>
    <name evidence="7" type="primary">nfo</name>
    <name evidence="9" type="ORF">A3D03_00020</name>
</gene>
<feature type="binding site" evidence="7">
    <location>
        <position position="105"/>
    </location>
    <ligand>
        <name>Zn(2+)</name>
        <dbReference type="ChEBI" id="CHEBI:29105"/>
        <label>1</label>
    </ligand>
</feature>
<sequence length="275" mass="30541">MLLGAHLSISDGLDKALINIHKMGGNCLQIFSASPRIWQRKNPSENQISLFLKTKKELRISPIYFHASYLINLAGDSRIGDVSTNNLIAELGLAAKLGVKGSIIHLGSYKEEKTPAKTKTLLCNIKTILDNTPANTFFIIENAGNRKIGQSLEEIGAIITAVNNPRLKVCLDTCHLHAAGYDLRSLEKLNKFISLFDTLIGLNRLELFHVNDSKDEFASLRDRHDNIGEGKIGLESFRHLLNHPDLKQLPFIIETPGFDGQGPDRKNLDILKSLI</sequence>
<comment type="cofactor">
    <cofactor evidence="7">
        <name>Zn(2+)</name>
        <dbReference type="ChEBI" id="CHEBI:29105"/>
    </cofactor>
    <text evidence="7">Binds 3 Zn(2+) ions.</text>
</comment>
<keyword evidence="5 7" id="KW-0862">Zinc</keyword>
<keyword evidence="7" id="KW-0540">Nuclease</keyword>
<dbReference type="PANTHER" id="PTHR21445">
    <property type="entry name" value="ENDONUCLEASE IV ENDODEOXYRIBONUCLEASE IV"/>
    <property type="match status" value="1"/>
</dbReference>
<evidence type="ECO:0000256" key="1">
    <source>
        <dbReference type="ARBA" id="ARBA00005340"/>
    </source>
</evidence>
<dbReference type="GO" id="GO:0008081">
    <property type="term" value="F:phosphoric diester hydrolase activity"/>
    <property type="evidence" value="ECO:0007669"/>
    <property type="project" value="TreeGrafter"/>
</dbReference>
<keyword evidence="4 7" id="KW-0378">Hydrolase</keyword>
<evidence type="ECO:0000256" key="3">
    <source>
        <dbReference type="ARBA" id="ARBA00022763"/>
    </source>
</evidence>
<dbReference type="PROSITE" id="PS00731">
    <property type="entry name" value="AP_NUCLEASE_F2_3"/>
    <property type="match status" value="1"/>
</dbReference>
<dbReference type="FunFam" id="3.20.20.150:FF:000001">
    <property type="entry name" value="Probable endonuclease 4"/>
    <property type="match status" value="1"/>
</dbReference>
<keyword evidence="3 7" id="KW-0227">DNA damage</keyword>
<comment type="similarity">
    <text evidence="1 7">Belongs to the AP endonuclease 2 family.</text>
</comment>
<evidence type="ECO:0000256" key="5">
    <source>
        <dbReference type="ARBA" id="ARBA00022833"/>
    </source>
</evidence>
<dbReference type="GO" id="GO:0008270">
    <property type="term" value="F:zinc ion binding"/>
    <property type="evidence" value="ECO:0007669"/>
    <property type="project" value="UniProtKB-UniRule"/>
</dbReference>
<dbReference type="PROSITE" id="PS51432">
    <property type="entry name" value="AP_NUCLEASE_F2_4"/>
    <property type="match status" value="1"/>
</dbReference>
<dbReference type="CDD" id="cd00019">
    <property type="entry name" value="AP2Ec"/>
    <property type="match status" value="1"/>
</dbReference>
<keyword evidence="7" id="KW-0255">Endonuclease</keyword>
<dbReference type="SMART" id="SM00518">
    <property type="entry name" value="AP2Ec"/>
    <property type="match status" value="1"/>
</dbReference>
<dbReference type="Pfam" id="PF01261">
    <property type="entry name" value="AP_endonuc_2"/>
    <property type="match status" value="1"/>
</dbReference>
<feature type="binding site" evidence="7">
    <location>
        <position position="254"/>
    </location>
    <ligand>
        <name>Zn(2+)</name>
        <dbReference type="ChEBI" id="CHEBI:29105"/>
        <label>2</label>
    </ligand>
</feature>
<name>A0A1F6A9J6_9BACT</name>
<evidence type="ECO:0000313" key="10">
    <source>
        <dbReference type="Proteomes" id="UP000177092"/>
    </source>
</evidence>
<feature type="binding site" evidence="7">
    <location>
        <position position="172"/>
    </location>
    <ligand>
        <name>Zn(2+)</name>
        <dbReference type="ChEBI" id="CHEBI:29105"/>
        <label>2</label>
    </ligand>
</feature>
<dbReference type="NCBIfam" id="TIGR00587">
    <property type="entry name" value="nfo"/>
    <property type="match status" value="1"/>
</dbReference>
<keyword evidence="2 7" id="KW-0479">Metal-binding</keyword>
<accession>A0A1F6A9J6</accession>
<feature type="binding site" evidence="7">
    <location>
        <position position="224"/>
    </location>
    <ligand>
        <name>Zn(2+)</name>
        <dbReference type="ChEBI" id="CHEBI:29105"/>
        <label>3</label>
    </ligand>
</feature>
<feature type="binding site" evidence="7">
    <location>
        <position position="141"/>
    </location>
    <ligand>
        <name>Zn(2+)</name>
        <dbReference type="ChEBI" id="CHEBI:29105"/>
        <label>1</label>
    </ligand>
</feature>
<dbReference type="GO" id="GO:0006284">
    <property type="term" value="P:base-excision repair"/>
    <property type="evidence" value="ECO:0007669"/>
    <property type="project" value="TreeGrafter"/>
</dbReference>
<feature type="binding site" evidence="7">
    <location>
        <position position="141"/>
    </location>
    <ligand>
        <name>Zn(2+)</name>
        <dbReference type="ChEBI" id="CHEBI:29105"/>
        <label>2</label>
    </ligand>
</feature>
<evidence type="ECO:0000256" key="2">
    <source>
        <dbReference type="ARBA" id="ARBA00022723"/>
    </source>
</evidence>